<sequence>MTKLPLYLTISLLSFAFIFSACSTSRQAADGGPSDAEMADEGMTEEEARALQQLLDENRSALADLQQSDEVEIPSVFTQEASTGSAVSRNPYQGYRIQLVSTRDVQQADTISSQFQEWIEAEALAYNPKAYVFFKQPYYKVHIGDFHSKEKAAAFTQLIKQKYPDAWVVPDRIIPANVPDEDVTFTTGQDTTGTGDNSFN</sequence>
<keyword evidence="5" id="KW-1185">Reference proteome</keyword>
<organism evidence="4 5">
    <name type="scientific">Fodinibius sediminis</name>
    <dbReference type="NCBI Taxonomy" id="1214077"/>
    <lineage>
        <taxon>Bacteria</taxon>
        <taxon>Pseudomonadati</taxon>
        <taxon>Balneolota</taxon>
        <taxon>Balneolia</taxon>
        <taxon>Balneolales</taxon>
        <taxon>Balneolaceae</taxon>
        <taxon>Fodinibius</taxon>
    </lineage>
</organism>
<dbReference type="SUPFAM" id="SSF110997">
    <property type="entry name" value="Sporulation related repeat"/>
    <property type="match status" value="1"/>
</dbReference>
<evidence type="ECO:0000259" key="3">
    <source>
        <dbReference type="PROSITE" id="PS51724"/>
    </source>
</evidence>
<evidence type="ECO:0000256" key="2">
    <source>
        <dbReference type="SAM" id="SignalP"/>
    </source>
</evidence>
<reference evidence="4 5" key="1">
    <citation type="submission" date="2017-05" db="EMBL/GenBank/DDBJ databases">
        <authorList>
            <person name="Varghese N."/>
            <person name="Submissions S."/>
        </authorList>
    </citation>
    <scope>NUCLEOTIDE SEQUENCE [LARGE SCALE GENOMIC DNA]</scope>
    <source>
        <strain evidence="4 5">DSM 21194</strain>
    </source>
</reference>
<evidence type="ECO:0000313" key="5">
    <source>
        <dbReference type="Proteomes" id="UP000317593"/>
    </source>
</evidence>
<dbReference type="PROSITE" id="PS51724">
    <property type="entry name" value="SPOR"/>
    <property type="match status" value="1"/>
</dbReference>
<dbReference type="PROSITE" id="PS51257">
    <property type="entry name" value="PROKAR_LIPOPROTEIN"/>
    <property type="match status" value="1"/>
</dbReference>
<accession>A0A521F2T5</accession>
<evidence type="ECO:0000313" key="4">
    <source>
        <dbReference type="EMBL" id="SMO90494.1"/>
    </source>
</evidence>
<dbReference type="OrthoDB" id="2473397at2"/>
<keyword evidence="2" id="KW-0732">Signal</keyword>
<dbReference type="AlphaFoldDB" id="A0A521F2T5"/>
<gene>
    <name evidence="4" type="ORF">SAMN06265218_12233</name>
</gene>
<dbReference type="Gene3D" id="3.30.70.1070">
    <property type="entry name" value="Sporulation related repeat"/>
    <property type="match status" value="1"/>
</dbReference>
<dbReference type="InterPro" id="IPR007730">
    <property type="entry name" value="SPOR-like_dom"/>
</dbReference>
<feature type="chain" id="PRO_5021896327" evidence="2">
    <location>
        <begin position="29"/>
        <end position="200"/>
    </location>
</feature>
<dbReference type="EMBL" id="FXTH01000022">
    <property type="protein sequence ID" value="SMO90494.1"/>
    <property type="molecule type" value="Genomic_DNA"/>
</dbReference>
<feature type="domain" description="SPOR" evidence="3">
    <location>
        <begin position="89"/>
        <end position="175"/>
    </location>
</feature>
<proteinExistence type="predicted"/>
<feature type="compositionally biased region" description="Low complexity" evidence="1">
    <location>
        <begin position="184"/>
        <end position="200"/>
    </location>
</feature>
<dbReference type="RefSeq" id="WP_142715882.1">
    <property type="nucleotide sequence ID" value="NZ_FXTH01000022.1"/>
</dbReference>
<dbReference type="Proteomes" id="UP000317593">
    <property type="component" value="Unassembled WGS sequence"/>
</dbReference>
<protein>
    <submittedName>
        <fullName evidence="4">Sporulation related domain-containing protein</fullName>
    </submittedName>
</protein>
<dbReference type="InterPro" id="IPR036680">
    <property type="entry name" value="SPOR-like_sf"/>
</dbReference>
<feature type="signal peptide" evidence="2">
    <location>
        <begin position="1"/>
        <end position="28"/>
    </location>
</feature>
<evidence type="ECO:0000256" key="1">
    <source>
        <dbReference type="SAM" id="MobiDB-lite"/>
    </source>
</evidence>
<name>A0A521F2T5_9BACT</name>
<dbReference type="Pfam" id="PF05036">
    <property type="entry name" value="SPOR"/>
    <property type="match status" value="1"/>
</dbReference>
<feature type="region of interest" description="Disordered" evidence="1">
    <location>
        <begin position="181"/>
        <end position="200"/>
    </location>
</feature>
<dbReference type="GO" id="GO:0042834">
    <property type="term" value="F:peptidoglycan binding"/>
    <property type="evidence" value="ECO:0007669"/>
    <property type="project" value="InterPro"/>
</dbReference>